<dbReference type="Gene3D" id="1.10.287.210">
    <property type="match status" value="1"/>
</dbReference>
<reference evidence="2 3" key="1">
    <citation type="submission" date="2019-09" db="EMBL/GenBank/DDBJ databases">
        <title>Bird 10,000 Genomes (B10K) Project - Family phase.</title>
        <authorList>
            <person name="Zhang G."/>
        </authorList>
    </citation>
    <scope>NUCLEOTIDE SEQUENCE [LARGE SCALE GENOMIC DNA]</scope>
    <source>
        <strain evidence="2">B10K-DU-001-16</strain>
        <tissue evidence="2">Muscle</tissue>
    </source>
</reference>
<dbReference type="InterPro" id="IPR018154">
    <property type="entry name" value="TLV/ENV_coat_polyprotein"/>
</dbReference>
<feature type="non-terminal residue" evidence="2">
    <location>
        <position position="1"/>
    </location>
</feature>
<comment type="caution">
    <text evidence="2">The sequence shown here is derived from an EMBL/GenBank/DDBJ whole genome shotgun (WGS) entry which is preliminary data.</text>
</comment>
<dbReference type="EMBL" id="VWZO01000025">
    <property type="protein sequence ID" value="NXH09177.1"/>
    <property type="molecule type" value="Genomic_DNA"/>
</dbReference>
<gene>
    <name evidence="2" type="primary">Ervv2</name>
    <name evidence="2" type="ORF">BUCCAP_R16027</name>
</gene>
<dbReference type="SUPFAM" id="SSF58069">
    <property type="entry name" value="Virus ectodomain"/>
    <property type="match status" value="1"/>
</dbReference>
<dbReference type="PANTHER" id="PTHR10424:SF73">
    <property type="entry name" value="ENDOGENOUS RETROVIRUS GROUP FC1 ENV POLYPROTEIN-RELATED"/>
    <property type="match status" value="1"/>
</dbReference>
<protein>
    <submittedName>
        <fullName evidence="2">ERVV2 protein</fullName>
    </submittedName>
</protein>
<dbReference type="Proteomes" id="UP000534107">
    <property type="component" value="Unassembled WGS sequence"/>
</dbReference>
<sequence length="92" mass="10130">FHQFAQTLLPWLGVSELEKAMTISINPPHSAATLENTENVTTDAIQALQQEVAEVPQTTIQNHLALEYLLATLGGICMLANTTYCVYVKQDL</sequence>
<evidence type="ECO:0000313" key="2">
    <source>
        <dbReference type="EMBL" id="NXH09177.1"/>
    </source>
</evidence>
<evidence type="ECO:0000313" key="3">
    <source>
        <dbReference type="Proteomes" id="UP000534107"/>
    </source>
</evidence>
<dbReference type="OrthoDB" id="8949317at2759"/>
<organism evidence="2 3">
    <name type="scientific">Bucco capensis</name>
    <name type="common">collared puffbird</name>
    <dbReference type="NCBI Taxonomy" id="135168"/>
    <lineage>
        <taxon>Eukaryota</taxon>
        <taxon>Metazoa</taxon>
        <taxon>Chordata</taxon>
        <taxon>Craniata</taxon>
        <taxon>Vertebrata</taxon>
        <taxon>Euteleostomi</taxon>
        <taxon>Archelosauria</taxon>
        <taxon>Archosauria</taxon>
        <taxon>Dinosauria</taxon>
        <taxon>Saurischia</taxon>
        <taxon>Theropoda</taxon>
        <taxon>Coelurosauria</taxon>
        <taxon>Aves</taxon>
        <taxon>Neognathae</taxon>
        <taxon>Neoaves</taxon>
        <taxon>Telluraves</taxon>
        <taxon>Coraciimorphae</taxon>
        <taxon>Piciformes</taxon>
        <taxon>Bucconidae</taxon>
        <taxon>Bucco</taxon>
    </lineage>
</organism>
<feature type="non-terminal residue" evidence="2">
    <location>
        <position position="92"/>
    </location>
</feature>
<name>A0A7K9H5N6_9PICI</name>
<keyword evidence="1" id="KW-1015">Disulfide bond</keyword>
<accession>A0A7K9H5N6</accession>
<keyword evidence="3" id="KW-1185">Reference proteome</keyword>
<dbReference type="PANTHER" id="PTHR10424">
    <property type="entry name" value="VIRAL ENVELOPE PROTEIN"/>
    <property type="match status" value="1"/>
</dbReference>
<evidence type="ECO:0000256" key="1">
    <source>
        <dbReference type="ARBA" id="ARBA00023157"/>
    </source>
</evidence>
<dbReference type="AlphaFoldDB" id="A0A7K9H5N6"/>
<proteinExistence type="predicted"/>